<gene>
    <name evidence="1" type="ORF">Harvfovirus1_14</name>
</gene>
<dbReference type="EMBL" id="MK072243">
    <property type="protein sequence ID" value="AYV80389.1"/>
    <property type="molecule type" value="Genomic_DNA"/>
</dbReference>
<evidence type="ECO:0000313" key="1">
    <source>
        <dbReference type="EMBL" id="AYV80389.1"/>
    </source>
</evidence>
<organism evidence="1">
    <name type="scientific">Harvfovirus sp</name>
    <dbReference type="NCBI Taxonomy" id="2487768"/>
    <lineage>
        <taxon>Viruses</taxon>
        <taxon>Varidnaviria</taxon>
        <taxon>Bamfordvirae</taxon>
        <taxon>Nucleocytoviricota</taxon>
        <taxon>Megaviricetes</taxon>
        <taxon>Imitervirales</taxon>
        <taxon>Mimiviridae</taxon>
        <taxon>Klosneuvirinae</taxon>
    </lineage>
</organism>
<name>A0A3G5A4J3_9VIRU</name>
<accession>A0A3G5A4J3</accession>
<reference evidence="1" key="1">
    <citation type="submission" date="2018-10" db="EMBL/GenBank/DDBJ databases">
        <title>Hidden diversity of soil giant viruses.</title>
        <authorList>
            <person name="Schulz F."/>
            <person name="Alteio L."/>
            <person name="Goudeau D."/>
            <person name="Ryan E.M."/>
            <person name="Malmstrom R.R."/>
            <person name="Blanchard J."/>
            <person name="Woyke T."/>
        </authorList>
    </citation>
    <scope>NUCLEOTIDE SEQUENCE</scope>
    <source>
        <strain evidence="1">HAV1</strain>
    </source>
</reference>
<protein>
    <submittedName>
        <fullName evidence="1">Uncharacterized protein</fullName>
    </submittedName>
</protein>
<proteinExistence type="predicted"/>
<sequence>MKEGLIRAIGGAVKSFLEYQLEIKIKITRKINCYDVYVRKYNESLVIWFFGRKYVEAKWNARVIYFDTVDELLVAIGDMLDVEEEKPHYFRNDLKINVDGDDGAPTPYPSPVELSERKESVSVFKGLLQYISDAYRYMMIPKIDGGIKRLRRNPNLKYVKIYINPFQLINVRIAENISNLYRWDEIHYGPCVSSDSSWFDRNSTYWSSHGAISPFAQLQQYLRKNNYDLQDLSTVEKYVDLRLSLL</sequence>